<keyword evidence="3" id="KW-1185">Reference proteome</keyword>
<dbReference type="GO" id="GO:0006401">
    <property type="term" value="P:RNA catabolic process"/>
    <property type="evidence" value="ECO:0007669"/>
    <property type="project" value="InterPro"/>
</dbReference>
<feature type="region of interest" description="Disordered" evidence="1">
    <location>
        <begin position="95"/>
        <end position="120"/>
    </location>
</feature>
<dbReference type="EnsemblPlants" id="AUR62007362-RA">
    <property type="protein sequence ID" value="AUR62007362-RA:cds"/>
    <property type="gene ID" value="AUR62007362"/>
</dbReference>
<protein>
    <submittedName>
        <fullName evidence="2">Uncharacterized protein</fullName>
    </submittedName>
</protein>
<evidence type="ECO:0000313" key="2">
    <source>
        <dbReference type="EnsemblPlants" id="AUR62007362-RA:cds"/>
    </source>
</evidence>
<reference evidence="2" key="1">
    <citation type="journal article" date="2017" name="Nature">
        <title>The genome of Chenopodium quinoa.</title>
        <authorList>
            <person name="Jarvis D.E."/>
            <person name="Ho Y.S."/>
            <person name="Lightfoot D.J."/>
            <person name="Schmoeckel S.M."/>
            <person name="Li B."/>
            <person name="Borm T.J.A."/>
            <person name="Ohyanagi H."/>
            <person name="Mineta K."/>
            <person name="Michell C.T."/>
            <person name="Saber N."/>
            <person name="Kharbatia N.M."/>
            <person name="Rupper R.R."/>
            <person name="Sharp A.R."/>
            <person name="Dally N."/>
            <person name="Boughton B.A."/>
            <person name="Woo Y.H."/>
            <person name="Gao G."/>
            <person name="Schijlen E.G.W.M."/>
            <person name="Guo X."/>
            <person name="Momin A.A."/>
            <person name="Negrao S."/>
            <person name="Al-Babili S."/>
            <person name="Gehring C."/>
            <person name="Roessner U."/>
            <person name="Jung C."/>
            <person name="Murphy K."/>
            <person name="Arold S.T."/>
            <person name="Gojobori T."/>
            <person name="van der Linden C.G."/>
            <person name="van Loo E.N."/>
            <person name="Jellen E.N."/>
            <person name="Maughan P.J."/>
            <person name="Tester M."/>
        </authorList>
    </citation>
    <scope>NUCLEOTIDE SEQUENCE [LARGE SCALE GENOMIC DNA]</scope>
    <source>
        <strain evidence="2">cv. PI 614886</strain>
    </source>
</reference>
<dbReference type="InterPro" id="IPR013924">
    <property type="entry name" value="RNase_H2_suC"/>
</dbReference>
<dbReference type="AlphaFoldDB" id="A0A803L673"/>
<dbReference type="Proteomes" id="UP000596660">
    <property type="component" value="Unplaced"/>
</dbReference>
<gene>
    <name evidence="2" type="primary">LOC110732625</name>
</gene>
<proteinExistence type="predicted"/>
<dbReference type="OrthoDB" id="6222486at2759"/>
<sequence>MESNNGGGSAALIGSSGTVILSPPQQQQQTVDVHQLPCCIKSNGPSDVSNYFKPKSSGIEVDGGLELKEAFYRGRNLQGFTVPLPEGYSGFIIGKKNSNKDKTKKTAGTGKAPEISSNSSENHWETLAKCGNMTFWNHDSLPSQDDASMRVFHWFAVAKALHEPVSAEELT</sequence>
<name>A0A803L673_CHEQI</name>
<dbReference type="GeneID" id="110732625"/>
<dbReference type="SMR" id="A0A803L673"/>
<evidence type="ECO:0000256" key="1">
    <source>
        <dbReference type="SAM" id="MobiDB-lite"/>
    </source>
</evidence>
<dbReference type="RefSeq" id="XP_021768281.1">
    <property type="nucleotide sequence ID" value="XM_021912589.1"/>
</dbReference>
<dbReference type="Gene3D" id="2.40.128.680">
    <property type="match status" value="1"/>
</dbReference>
<dbReference type="Pfam" id="PF08615">
    <property type="entry name" value="RNase_H2_suC"/>
    <property type="match status" value="1"/>
</dbReference>
<accession>A0A803L673</accession>
<dbReference type="PANTHER" id="PTHR47204:SF1">
    <property type="entry name" value="RIBONUCLEASE H2 SUBUNIT C"/>
    <property type="match status" value="1"/>
</dbReference>
<dbReference type="OMA" id="RGYPLMG"/>
<evidence type="ECO:0000313" key="3">
    <source>
        <dbReference type="Proteomes" id="UP000596660"/>
    </source>
</evidence>
<dbReference type="Gramene" id="AUR62007362-RA">
    <property type="protein sequence ID" value="AUR62007362-RA:cds"/>
    <property type="gene ID" value="AUR62007362"/>
</dbReference>
<dbReference type="PANTHER" id="PTHR47204">
    <property type="entry name" value="OS02G0168900 PROTEIN"/>
    <property type="match status" value="1"/>
</dbReference>
<organism evidence="2 3">
    <name type="scientific">Chenopodium quinoa</name>
    <name type="common">Quinoa</name>
    <dbReference type="NCBI Taxonomy" id="63459"/>
    <lineage>
        <taxon>Eukaryota</taxon>
        <taxon>Viridiplantae</taxon>
        <taxon>Streptophyta</taxon>
        <taxon>Embryophyta</taxon>
        <taxon>Tracheophyta</taxon>
        <taxon>Spermatophyta</taxon>
        <taxon>Magnoliopsida</taxon>
        <taxon>eudicotyledons</taxon>
        <taxon>Gunneridae</taxon>
        <taxon>Pentapetalae</taxon>
        <taxon>Caryophyllales</taxon>
        <taxon>Chenopodiaceae</taxon>
        <taxon>Chenopodioideae</taxon>
        <taxon>Atripliceae</taxon>
        <taxon>Chenopodium</taxon>
    </lineage>
</organism>
<reference evidence="2" key="2">
    <citation type="submission" date="2021-03" db="UniProtKB">
        <authorList>
            <consortium name="EnsemblPlants"/>
        </authorList>
    </citation>
    <scope>IDENTIFICATION</scope>
</reference>
<dbReference type="KEGG" id="cqi:110732625"/>
<dbReference type="CDD" id="cd09271">
    <property type="entry name" value="RNase_H2-C"/>
    <property type="match status" value="1"/>
</dbReference>
<dbReference type="GO" id="GO:0032299">
    <property type="term" value="C:ribonuclease H2 complex"/>
    <property type="evidence" value="ECO:0007669"/>
    <property type="project" value="InterPro"/>
</dbReference>